<feature type="region of interest" description="Disordered" evidence="1">
    <location>
        <begin position="219"/>
        <end position="240"/>
    </location>
</feature>
<gene>
    <name evidence="2" type="ORF">BDV35DRAFT_377272</name>
</gene>
<accession>A0A5N6H7I3</accession>
<dbReference type="Proteomes" id="UP000325434">
    <property type="component" value="Unassembled WGS sequence"/>
</dbReference>
<dbReference type="SUPFAM" id="SSF56112">
    <property type="entry name" value="Protein kinase-like (PK-like)"/>
    <property type="match status" value="1"/>
</dbReference>
<organism evidence="2">
    <name type="scientific">Aspergillus flavus</name>
    <dbReference type="NCBI Taxonomy" id="5059"/>
    <lineage>
        <taxon>Eukaryota</taxon>
        <taxon>Fungi</taxon>
        <taxon>Dikarya</taxon>
        <taxon>Ascomycota</taxon>
        <taxon>Pezizomycotina</taxon>
        <taxon>Eurotiomycetes</taxon>
        <taxon>Eurotiomycetidae</taxon>
        <taxon>Eurotiales</taxon>
        <taxon>Aspergillaceae</taxon>
        <taxon>Aspergillus</taxon>
        <taxon>Aspergillus subgen. Circumdati</taxon>
    </lineage>
</organism>
<evidence type="ECO:0000313" key="2">
    <source>
        <dbReference type="EMBL" id="KAB8250511.1"/>
    </source>
</evidence>
<dbReference type="VEuPathDB" id="FungiDB:F9C07_2061119"/>
<dbReference type="EMBL" id="ML734564">
    <property type="protein sequence ID" value="KAB8250511.1"/>
    <property type="molecule type" value="Genomic_DNA"/>
</dbReference>
<proteinExistence type="predicted"/>
<dbReference type="VEuPathDB" id="FungiDB:F9C07_1168081"/>
<dbReference type="VEuPathDB" id="FungiDB:AFLA_011173"/>
<evidence type="ECO:0000256" key="1">
    <source>
        <dbReference type="SAM" id="MobiDB-lite"/>
    </source>
</evidence>
<feature type="compositionally biased region" description="Basic and acidic residues" evidence="1">
    <location>
        <begin position="224"/>
        <end position="240"/>
    </location>
</feature>
<evidence type="ECO:0008006" key="3">
    <source>
        <dbReference type="Google" id="ProtNLM"/>
    </source>
</evidence>
<dbReference type="InterPro" id="IPR011009">
    <property type="entry name" value="Kinase-like_dom_sf"/>
</dbReference>
<dbReference type="AlphaFoldDB" id="A0A5N6H7I3"/>
<name>A0A5N6H7I3_ASPFL</name>
<sequence length="1134" mass="128114">MDFSNVPGYWNAVVDAPGSSSSKRDLNQLVNRFYGSSDQWYTKFKSLKFPAAQGTKYTEKLDQLVYHNPQICVYEGTKVGESLSVAMEGTTTVESHFGFSLIATWQPGKSFNVHQAAGFFHPDGETDVTFKIGGQGVLDTSQSLQGSTITEILGEASLAGKSIYKGWASFDLYRESSVSLRSGGGNSGAVAVDTYAESRIQSDWGRVLVNFPAGAVDSPLEGTSEGRRADDKVSTAEKDNISRPLAESPKGFIEVGTTTRVGIKMHLKFASPWLSDIDGELPDMSVSQSVYSRWHFEHDGAKSCLTTSLGTTMKSHLERGSYVGWKDKETKTFVQELAQAGERQCFTGDAATKRDRIERRQLVNPNFDPDLLVPGINLGDGGWNNMAARILCNGCGFCTTEGVVEEPCCGCACIPCRYGTQASVRDDDYYVFPISDQTSLARRDLLINASCGLQDAHCVGSDNKTWLVERQATTPRISQTPKKLNICRTQITGPKYPSYPKQSPNAVLGPQDFNSHWSTQNVIKYMHNSSQSCTNWAVGKFANSDIVWDKSTNIRHNQFYETEHPFEGQTISRFFNVHMTSVATVTRPCTWIVTWILSRAPWAGATTNVAQLMSYELESRDRQGRLAVFLTDSNWMKGAIVKGSSPIQTSRWDNLDLGDEQLAYLKELGMLFSYWNHPEVWQSFCDSYNGMRDVLLQFDNWYIANRGPSDLVGEWKKFNQLELKRIVERGKASAQYLKESRKPVPGFWGRGWTLKWQGLFTYFPGNLLYQFGTIKLDQTCPPNPPSQSKYPRCYGDVVPSVCSDRPEDFYDELYEQMYFVQHAYQDCIVAFQQCEKENPRVDPEEWLFIAERIPRNTATLCGGSRYLGRLPVGYLLEKLDPGPLGATTLPLLTTFPASRMSSDDKDSPDNGDREPLLLLYYRWTLQSLTMLAFLHEHGVYLMDFSSSTIWIRDDLSIALSGFVNATIPTDEWPYSPDGTRYETEIYYPTNPDSGHPELSPKIDLSDWATFVWQLMRKDASSHRAKRWAMPTDPLDPAEMPREVNVWEYHKQRLKEGKLQLLEEERLGPMLVKAWKGKYENAQEILQEVRSYLQQIGVQMDGEDEVLLDDGRKWEDVFTVVPTDGARWGREIRYK</sequence>
<protein>
    <recommendedName>
        <fullName evidence="3">Protein kinase domain-containing protein</fullName>
    </recommendedName>
</protein>
<reference evidence="2" key="1">
    <citation type="submission" date="2019-04" db="EMBL/GenBank/DDBJ databases">
        <title>Friends and foes A comparative genomics study of 23 Aspergillus species from section Flavi.</title>
        <authorList>
            <consortium name="DOE Joint Genome Institute"/>
            <person name="Kjaerbolling I."/>
            <person name="Vesth T."/>
            <person name="Frisvad J.C."/>
            <person name="Nybo J.L."/>
            <person name="Theobald S."/>
            <person name="Kildgaard S."/>
            <person name="Isbrandt T."/>
            <person name="Kuo A."/>
            <person name="Sato A."/>
            <person name="Lyhne E.K."/>
            <person name="Kogle M.E."/>
            <person name="Wiebenga A."/>
            <person name="Kun R.S."/>
            <person name="Lubbers R.J."/>
            <person name="Makela M.R."/>
            <person name="Barry K."/>
            <person name="Chovatia M."/>
            <person name="Clum A."/>
            <person name="Daum C."/>
            <person name="Haridas S."/>
            <person name="He G."/>
            <person name="LaButti K."/>
            <person name="Lipzen A."/>
            <person name="Mondo S."/>
            <person name="Riley R."/>
            <person name="Salamov A."/>
            <person name="Simmons B.A."/>
            <person name="Magnuson J.K."/>
            <person name="Henrissat B."/>
            <person name="Mortensen U.H."/>
            <person name="Larsen T.O."/>
            <person name="Devries R.P."/>
            <person name="Grigoriev I.V."/>
            <person name="Machida M."/>
            <person name="Baker S.E."/>
            <person name="Andersen M.R."/>
        </authorList>
    </citation>
    <scope>NUCLEOTIDE SEQUENCE [LARGE SCALE GENOMIC DNA]</scope>
    <source>
        <strain evidence="2">CBS 121.62</strain>
    </source>
</reference>